<organism evidence="1 2">
    <name type="scientific">Penicillium roqueforti (strain FM164)</name>
    <dbReference type="NCBI Taxonomy" id="1365484"/>
    <lineage>
        <taxon>Eukaryota</taxon>
        <taxon>Fungi</taxon>
        <taxon>Dikarya</taxon>
        <taxon>Ascomycota</taxon>
        <taxon>Pezizomycotina</taxon>
        <taxon>Eurotiomycetes</taxon>
        <taxon>Eurotiomycetidae</taxon>
        <taxon>Eurotiales</taxon>
        <taxon>Aspergillaceae</taxon>
        <taxon>Penicillium</taxon>
    </lineage>
</organism>
<dbReference type="AlphaFoldDB" id="W6QPU1"/>
<dbReference type="EMBL" id="HG792026">
    <property type="protein sequence ID" value="CDM38435.1"/>
    <property type="molecule type" value="Genomic_DNA"/>
</dbReference>
<evidence type="ECO:0000313" key="2">
    <source>
        <dbReference type="Proteomes" id="UP000030686"/>
    </source>
</evidence>
<reference evidence="1" key="1">
    <citation type="journal article" date="2014" name="Nat. Commun.">
        <title>Multiple recent horizontal transfers of a large genomic region in cheese making fungi.</title>
        <authorList>
            <person name="Cheeseman K."/>
            <person name="Ropars J."/>
            <person name="Renault P."/>
            <person name="Dupont J."/>
            <person name="Gouzy J."/>
            <person name="Branca A."/>
            <person name="Abraham A.L."/>
            <person name="Ceppi M."/>
            <person name="Conseiller E."/>
            <person name="Debuchy R."/>
            <person name="Malagnac F."/>
            <person name="Goarin A."/>
            <person name="Silar P."/>
            <person name="Lacoste S."/>
            <person name="Sallet E."/>
            <person name="Bensimon A."/>
            <person name="Giraud T."/>
            <person name="Brygoo Y."/>
        </authorList>
    </citation>
    <scope>NUCLEOTIDE SEQUENCE [LARGE SCALE GENOMIC DNA]</scope>
    <source>
        <strain evidence="1">FM164</strain>
    </source>
</reference>
<proteinExistence type="predicted"/>
<evidence type="ECO:0000313" key="1">
    <source>
        <dbReference type="EMBL" id="CDM38435.1"/>
    </source>
</evidence>
<protein>
    <submittedName>
        <fullName evidence="1">Uncharacterized protein</fullName>
    </submittedName>
</protein>
<sequence>MAAEELHRIIKHHSTRKGNTAPDEEELSVVNATILMIEFARSIQIPLDLSNDNFFGKRDCKLLEALF</sequence>
<dbReference type="Proteomes" id="UP000030686">
    <property type="component" value="Unassembled WGS sequence"/>
</dbReference>
<name>W6QPU1_PENRF</name>
<gene>
    <name evidence="1" type="ORF">PROQFM164_S12g000044</name>
</gene>
<keyword evidence="2" id="KW-1185">Reference proteome</keyword>
<accession>W6QPU1</accession>